<dbReference type="InterPro" id="IPR009057">
    <property type="entry name" value="Homeodomain-like_sf"/>
</dbReference>
<dbReference type="Pfam" id="PF01527">
    <property type="entry name" value="HTH_Tnp_1"/>
    <property type="match status" value="1"/>
</dbReference>
<name>A0ABW0PK49_9BURK</name>
<protein>
    <submittedName>
        <fullName evidence="1">Transposase</fullName>
    </submittedName>
</protein>
<sequence length="163" mass="18168">MFSDELKREAVKLVGQPDASKAAIARGLGIGTNLLGRWCRDADLSAEFTSGRKKRRPRSMSVCLVSWQKSKRSATSKKGAGRFNRSAQRFGNFIDRRQISTSFPGTCVQLVRNDVEFTLRVLPQVYAVGGVLRSNRLVFSFVPRCHGLLGSQKSIRYKVAKCL</sequence>
<proteinExistence type="predicted"/>
<reference evidence="2" key="1">
    <citation type="journal article" date="2019" name="Int. J. Syst. Evol. Microbiol.">
        <title>The Global Catalogue of Microorganisms (GCM) 10K type strain sequencing project: providing services to taxonomists for standard genome sequencing and annotation.</title>
        <authorList>
            <consortium name="The Broad Institute Genomics Platform"/>
            <consortium name="The Broad Institute Genome Sequencing Center for Infectious Disease"/>
            <person name="Wu L."/>
            <person name="Ma J."/>
        </authorList>
    </citation>
    <scope>NUCLEOTIDE SEQUENCE [LARGE SCALE GENOMIC DNA]</scope>
    <source>
        <strain evidence="2">CCUG 38813</strain>
    </source>
</reference>
<dbReference type="EMBL" id="JBHSMS010000054">
    <property type="protein sequence ID" value="MFC5512793.1"/>
    <property type="molecule type" value="Genomic_DNA"/>
</dbReference>
<dbReference type="SUPFAM" id="SSF46689">
    <property type="entry name" value="Homeodomain-like"/>
    <property type="match status" value="1"/>
</dbReference>
<evidence type="ECO:0000313" key="1">
    <source>
        <dbReference type="EMBL" id="MFC5512793.1"/>
    </source>
</evidence>
<accession>A0ABW0PK49</accession>
<dbReference type="InterPro" id="IPR002514">
    <property type="entry name" value="Transposase_8"/>
</dbReference>
<gene>
    <name evidence="1" type="ORF">ACFPOU_16945</name>
</gene>
<dbReference type="RefSeq" id="WP_379723738.1">
    <property type="nucleotide sequence ID" value="NZ_JBHSMS010000054.1"/>
</dbReference>
<comment type="caution">
    <text evidence="1">The sequence shown here is derived from an EMBL/GenBank/DDBJ whole genome shotgun (WGS) entry which is preliminary data.</text>
</comment>
<keyword evidence="2" id="KW-1185">Reference proteome</keyword>
<dbReference type="Proteomes" id="UP001596031">
    <property type="component" value="Unassembled WGS sequence"/>
</dbReference>
<dbReference type="Gene3D" id="1.10.10.60">
    <property type="entry name" value="Homeodomain-like"/>
    <property type="match status" value="1"/>
</dbReference>
<evidence type="ECO:0000313" key="2">
    <source>
        <dbReference type="Proteomes" id="UP001596031"/>
    </source>
</evidence>
<organism evidence="1 2">
    <name type="scientific">Massilia jejuensis</name>
    <dbReference type="NCBI Taxonomy" id="648894"/>
    <lineage>
        <taxon>Bacteria</taxon>
        <taxon>Pseudomonadati</taxon>
        <taxon>Pseudomonadota</taxon>
        <taxon>Betaproteobacteria</taxon>
        <taxon>Burkholderiales</taxon>
        <taxon>Oxalobacteraceae</taxon>
        <taxon>Telluria group</taxon>
        <taxon>Massilia</taxon>
    </lineage>
</organism>